<feature type="region of interest" description="Disordered" evidence="1">
    <location>
        <begin position="124"/>
        <end position="147"/>
    </location>
</feature>
<evidence type="ECO:0000313" key="2">
    <source>
        <dbReference type="EMBL" id="ADB61057.1"/>
    </source>
</evidence>
<dbReference type="EMBL" id="CP001860">
    <property type="protein sequence ID" value="ADB61057.1"/>
    <property type="molecule type" value="Genomic_DNA"/>
</dbReference>
<dbReference type="KEGG" id="htu:Htur_2176"/>
<sequence length="231" mass="26279">MSILALLRAVSGRLPKERSYTSDRPGCRTPDKSPRTRLSRFVDERGRNTLLPVVYDGIPSRMRLSVRSLPREIPEFRVILADRGIACKSRRHRHRRADSRGSRLRAKVTSFSWSGESMRRASRFRRRRSRSDASIRTESSSMVGRDGHRDSITVDGIAVENVTARYYANTAFFWSDVTRSGAATSRCRITGYTDLRLRIVGSSTATRPDTRTPASTSVTIVRSRGRRRRDC</sequence>
<evidence type="ECO:0000256" key="1">
    <source>
        <dbReference type="SAM" id="MobiDB-lite"/>
    </source>
</evidence>
<organism evidence="2 3">
    <name type="scientific">Haloterrigena turkmenica (strain ATCC 51198 / DSM 5511 / JCM 9101 / NCIMB 13204 / VKM B-1734 / 4k)</name>
    <name type="common">Halococcus turkmenicus</name>
    <dbReference type="NCBI Taxonomy" id="543526"/>
    <lineage>
        <taxon>Archaea</taxon>
        <taxon>Methanobacteriati</taxon>
        <taxon>Methanobacteriota</taxon>
        <taxon>Stenosarchaea group</taxon>
        <taxon>Halobacteria</taxon>
        <taxon>Halobacteriales</taxon>
        <taxon>Natrialbaceae</taxon>
        <taxon>Haloterrigena</taxon>
    </lineage>
</organism>
<dbReference type="AlphaFoldDB" id="D2RTV6"/>
<gene>
    <name evidence="2" type="ordered locus">Htur_2176</name>
</gene>
<feature type="compositionally biased region" description="Polar residues" evidence="1">
    <location>
        <begin position="204"/>
        <end position="220"/>
    </location>
</feature>
<feature type="region of interest" description="Disordered" evidence="1">
    <location>
        <begin position="16"/>
        <end position="35"/>
    </location>
</feature>
<name>D2RTV6_HALTV</name>
<feature type="region of interest" description="Disordered" evidence="1">
    <location>
        <begin position="204"/>
        <end position="231"/>
    </location>
</feature>
<dbReference type="HOGENOM" id="CLU_1197623_0_0_2"/>
<reference evidence="2 3" key="1">
    <citation type="journal article" date="2010" name="Stand. Genomic Sci.">
        <title>Complete genome sequence of Haloterrigena turkmenica type strain (4k).</title>
        <authorList>
            <person name="Saunders E."/>
            <person name="Tindall B.J."/>
            <person name="Fahnrich R."/>
            <person name="Lapidus A."/>
            <person name="Copeland A."/>
            <person name="Del Rio T.G."/>
            <person name="Lucas S."/>
            <person name="Chen F."/>
            <person name="Tice H."/>
            <person name="Cheng J.F."/>
            <person name="Han C."/>
            <person name="Detter J.C."/>
            <person name="Bruce D."/>
            <person name="Goodwin L."/>
            <person name="Chain P."/>
            <person name="Pitluck S."/>
            <person name="Pati A."/>
            <person name="Ivanova N."/>
            <person name="Mavromatis K."/>
            <person name="Chen A."/>
            <person name="Palaniappan K."/>
            <person name="Land M."/>
            <person name="Hauser L."/>
            <person name="Chang Y.J."/>
            <person name="Jeffries C.D."/>
            <person name="Brettin T."/>
            <person name="Rohde M."/>
            <person name="Goker M."/>
            <person name="Bristow J."/>
            <person name="Eisen J.A."/>
            <person name="Markowitz V."/>
            <person name="Hugenholtz P."/>
            <person name="Klenk H.P."/>
            <person name="Kyrpides N.C."/>
        </authorList>
    </citation>
    <scope>NUCLEOTIDE SEQUENCE [LARGE SCALE GENOMIC DNA]</scope>
    <source>
        <strain evidence="3">ATCC 51198 / DSM 5511 / JCM 9101 / NCIMB 13204 / VKM B-1734 / 4k</strain>
    </source>
</reference>
<keyword evidence="3" id="KW-1185">Reference proteome</keyword>
<accession>D2RTV6</accession>
<protein>
    <submittedName>
        <fullName evidence="2">Uncharacterized protein</fullName>
    </submittedName>
</protein>
<proteinExistence type="predicted"/>
<evidence type="ECO:0000313" key="3">
    <source>
        <dbReference type="Proteomes" id="UP000001903"/>
    </source>
</evidence>
<dbReference type="Proteomes" id="UP000001903">
    <property type="component" value="Chromosome"/>
</dbReference>